<dbReference type="AlphaFoldDB" id="A0A1I0GZR0"/>
<dbReference type="EMBL" id="FOHS01000003">
    <property type="protein sequence ID" value="SET76766.1"/>
    <property type="molecule type" value="Genomic_DNA"/>
</dbReference>
<reference evidence="2" key="1">
    <citation type="submission" date="2016-10" db="EMBL/GenBank/DDBJ databases">
        <authorList>
            <person name="Varghese N."/>
            <person name="Submissions S."/>
        </authorList>
    </citation>
    <scope>NUCLEOTIDE SEQUENCE [LARGE SCALE GENOMIC DNA]</scope>
    <source>
        <strain evidence="2">DSM 15310</strain>
    </source>
</reference>
<protein>
    <submittedName>
        <fullName evidence="1">Uncharacterized protein</fullName>
    </submittedName>
</protein>
<evidence type="ECO:0000313" key="2">
    <source>
        <dbReference type="Proteomes" id="UP000198697"/>
    </source>
</evidence>
<dbReference type="Pfam" id="PF19463">
    <property type="entry name" value="DUF6000"/>
    <property type="match status" value="1"/>
</dbReference>
<keyword evidence="2" id="KW-1185">Reference proteome</keyword>
<sequence length="213" mass="24895">MDDLNEQIRLHSAGATVRHKSTFADLPSYKNVDELSQDFIDTWTAPFYMRIGDTDENWANQLLQANDKITKDVIVKLLGDFNWRTRQAGAFFAAIKNFTDLTDIIGIHFLKSEVCYAGQVYAYTFASFNTDKSIDYLDRYLTYYLSQPDLWFDQREAMEALTYLDRINQTNLVSKHTDNWINFISNKPYWDKNITTERLEGQLALIEKVRQKA</sequence>
<dbReference type="Proteomes" id="UP000198697">
    <property type="component" value="Unassembled WGS sequence"/>
</dbReference>
<evidence type="ECO:0000313" key="1">
    <source>
        <dbReference type="EMBL" id="SET76766.1"/>
    </source>
</evidence>
<gene>
    <name evidence="1" type="ORF">SAMN04487998_2675</name>
</gene>
<dbReference type="RefSeq" id="WP_143069820.1">
    <property type="nucleotide sequence ID" value="NZ_FOHS01000003.1"/>
</dbReference>
<organism evidence="1 2">
    <name type="scientific">Hymenobacter actinosclerus</name>
    <dbReference type="NCBI Taxonomy" id="82805"/>
    <lineage>
        <taxon>Bacteria</taxon>
        <taxon>Pseudomonadati</taxon>
        <taxon>Bacteroidota</taxon>
        <taxon>Cytophagia</taxon>
        <taxon>Cytophagales</taxon>
        <taxon>Hymenobacteraceae</taxon>
        <taxon>Hymenobacter</taxon>
    </lineage>
</organism>
<dbReference type="OrthoDB" id="8702693at2"/>
<accession>A0A1I0GZR0</accession>
<dbReference type="InterPro" id="IPR046042">
    <property type="entry name" value="DUF6000"/>
</dbReference>
<name>A0A1I0GZR0_9BACT</name>
<dbReference type="STRING" id="82805.SAMN04487998_2675"/>
<proteinExistence type="predicted"/>